<sequence>MSDPLQRDRDSENGACAAHEPAVDRRNASDGVTAGSQLPSAAVTIAMLSASYYFNVLIIIDVILVMIYENDSGRVDLIRNWDALLVGQIIGQIIFGVLCDHVGRKASLYASAAVLLAGAVLCTAASGVHGISGLLWFMTIARGIIGVV</sequence>
<evidence type="ECO:0000256" key="3">
    <source>
        <dbReference type="ARBA" id="ARBA00022989"/>
    </source>
</evidence>
<feature type="region of interest" description="Disordered" evidence="5">
    <location>
        <begin position="1"/>
        <end position="31"/>
    </location>
</feature>
<gene>
    <name evidence="8" type="ORF">C8Q71DRAFT_494313</name>
</gene>
<dbReference type="Pfam" id="PF00083">
    <property type="entry name" value="Sugar_tr"/>
    <property type="match status" value="1"/>
</dbReference>
<feature type="transmembrane region" description="Helical" evidence="6">
    <location>
        <begin position="45"/>
        <end position="68"/>
    </location>
</feature>
<protein>
    <recommendedName>
        <fullName evidence="7">Major facilitator superfamily (MFS) profile domain-containing protein</fullName>
    </recommendedName>
</protein>
<dbReference type="InterPro" id="IPR020846">
    <property type="entry name" value="MFS_dom"/>
</dbReference>
<dbReference type="Proteomes" id="UP000814176">
    <property type="component" value="Unassembled WGS sequence"/>
</dbReference>
<evidence type="ECO:0000313" key="9">
    <source>
        <dbReference type="Proteomes" id="UP000814176"/>
    </source>
</evidence>
<keyword evidence="2 6" id="KW-0812">Transmembrane</keyword>
<dbReference type="Gene3D" id="1.20.1250.20">
    <property type="entry name" value="MFS general substrate transporter like domains"/>
    <property type="match status" value="1"/>
</dbReference>
<evidence type="ECO:0000256" key="5">
    <source>
        <dbReference type="SAM" id="MobiDB-lite"/>
    </source>
</evidence>
<keyword evidence="9" id="KW-1185">Reference proteome</keyword>
<proteinExistence type="predicted"/>
<dbReference type="RefSeq" id="XP_047780832.1">
    <property type="nucleotide sequence ID" value="XM_047918915.1"/>
</dbReference>
<dbReference type="EMBL" id="JADCUA010000006">
    <property type="protein sequence ID" value="KAH9839077.1"/>
    <property type="molecule type" value="Genomic_DNA"/>
</dbReference>
<dbReference type="SUPFAM" id="SSF103473">
    <property type="entry name" value="MFS general substrate transporter"/>
    <property type="match status" value="1"/>
</dbReference>
<feature type="compositionally biased region" description="Basic and acidic residues" evidence="5">
    <location>
        <begin position="1"/>
        <end position="12"/>
    </location>
</feature>
<keyword evidence="4 6" id="KW-0472">Membrane</keyword>
<evidence type="ECO:0000259" key="7">
    <source>
        <dbReference type="PROSITE" id="PS50850"/>
    </source>
</evidence>
<comment type="caution">
    <text evidence="8">The sequence shown here is derived from an EMBL/GenBank/DDBJ whole genome shotgun (WGS) entry which is preliminary data.</text>
</comment>
<accession>A0ABQ8KMU4</accession>
<dbReference type="InterPro" id="IPR005828">
    <property type="entry name" value="MFS_sugar_transport-like"/>
</dbReference>
<name>A0ABQ8KMU4_9APHY</name>
<reference evidence="8 9" key="1">
    <citation type="journal article" date="2021" name="Environ. Microbiol.">
        <title>Gene family expansions and transcriptome signatures uncover fungal adaptations to wood decay.</title>
        <authorList>
            <person name="Hage H."/>
            <person name="Miyauchi S."/>
            <person name="Viragh M."/>
            <person name="Drula E."/>
            <person name="Min B."/>
            <person name="Chaduli D."/>
            <person name="Navarro D."/>
            <person name="Favel A."/>
            <person name="Norest M."/>
            <person name="Lesage-Meessen L."/>
            <person name="Balint B."/>
            <person name="Merenyi Z."/>
            <person name="de Eugenio L."/>
            <person name="Morin E."/>
            <person name="Martinez A.T."/>
            <person name="Baldrian P."/>
            <person name="Stursova M."/>
            <person name="Martinez M.J."/>
            <person name="Novotny C."/>
            <person name="Magnuson J.K."/>
            <person name="Spatafora J.W."/>
            <person name="Maurice S."/>
            <person name="Pangilinan J."/>
            <person name="Andreopoulos W."/>
            <person name="LaButti K."/>
            <person name="Hundley H."/>
            <person name="Na H."/>
            <person name="Kuo A."/>
            <person name="Barry K."/>
            <person name="Lipzen A."/>
            <person name="Henrissat B."/>
            <person name="Riley R."/>
            <person name="Ahrendt S."/>
            <person name="Nagy L.G."/>
            <person name="Grigoriev I.V."/>
            <person name="Martin F."/>
            <person name="Rosso M.N."/>
        </authorList>
    </citation>
    <scope>NUCLEOTIDE SEQUENCE [LARGE SCALE GENOMIC DNA]</scope>
    <source>
        <strain evidence="8 9">CIRM-BRFM 1785</strain>
    </source>
</reference>
<feature type="domain" description="Major facilitator superfamily (MFS) profile" evidence="7">
    <location>
        <begin position="41"/>
        <end position="148"/>
    </location>
</feature>
<feature type="transmembrane region" description="Helical" evidence="6">
    <location>
        <begin position="80"/>
        <end position="98"/>
    </location>
</feature>
<comment type="subcellular location">
    <subcellularLocation>
        <location evidence="1">Membrane</location>
        <topology evidence="1">Multi-pass membrane protein</topology>
    </subcellularLocation>
</comment>
<keyword evidence="3 6" id="KW-1133">Transmembrane helix</keyword>
<dbReference type="InterPro" id="IPR036259">
    <property type="entry name" value="MFS_trans_sf"/>
</dbReference>
<evidence type="ECO:0000256" key="4">
    <source>
        <dbReference type="ARBA" id="ARBA00023136"/>
    </source>
</evidence>
<dbReference type="PROSITE" id="PS50850">
    <property type="entry name" value="MFS"/>
    <property type="match status" value="1"/>
</dbReference>
<organism evidence="8 9">
    <name type="scientific">Rhodofomes roseus</name>
    <dbReference type="NCBI Taxonomy" id="34475"/>
    <lineage>
        <taxon>Eukaryota</taxon>
        <taxon>Fungi</taxon>
        <taxon>Dikarya</taxon>
        <taxon>Basidiomycota</taxon>
        <taxon>Agaricomycotina</taxon>
        <taxon>Agaricomycetes</taxon>
        <taxon>Polyporales</taxon>
        <taxon>Rhodofomes</taxon>
    </lineage>
</organism>
<evidence type="ECO:0000256" key="6">
    <source>
        <dbReference type="SAM" id="Phobius"/>
    </source>
</evidence>
<dbReference type="GeneID" id="71999647"/>
<feature type="transmembrane region" description="Helical" evidence="6">
    <location>
        <begin position="110"/>
        <end position="137"/>
    </location>
</feature>
<evidence type="ECO:0000256" key="1">
    <source>
        <dbReference type="ARBA" id="ARBA00004141"/>
    </source>
</evidence>
<evidence type="ECO:0000313" key="8">
    <source>
        <dbReference type="EMBL" id="KAH9839077.1"/>
    </source>
</evidence>
<evidence type="ECO:0000256" key="2">
    <source>
        <dbReference type="ARBA" id="ARBA00022692"/>
    </source>
</evidence>